<dbReference type="Proteomes" id="UP001595462">
    <property type="component" value="Unassembled WGS sequence"/>
</dbReference>
<evidence type="ECO:0000313" key="2">
    <source>
        <dbReference type="Proteomes" id="UP001595462"/>
    </source>
</evidence>
<keyword evidence="2" id="KW-1185">Reference proteome</keyword>
<protein>
    <submittedName>
        <fullName evidence="1">DUF2505 domain-containing protein</fullName>
    </submittedName>
</protein>
<sequence length="166" mass="18858">MKFEETFDFDFDADTILRMFSDEDYYLKKYETLGGRRPKLLDSEKTDAHFMISVRHALDATKLSFPDMLKKRIGDNILLRQTDTWELAKSVGKIVIDIEKAPVDITIGMTLEDRGSGKSQLRLAFDIDAQIPLLGGKIEKAIAGPITQRTHKDLELSNRMAVDYTG</sequence>
<dbReference type="RefSeq" id="WP_380686246.1">
    <property type="nucleotide sequence ID" value="NZ_JBHRSS010000001.1"/>
</dbReference>
<accession>A0ABV7ELM4</accession>
<comment type="caution">
    <text evidence="1">The sequence shown here is derived from an EMBL/GenBank/DDBJ whole genome shotgun (WGS) entry which is preliminary data.</text>
</comment>
<dbReference type="Pfam" id="PF10698">
    <property type="entry name" value="DUF2505"/>
    <property type="match status" value="1"/>
</dbReference>
<reference evidence="2" key="1">
    <citation type="journal article" date="2019" name="Int. J. Syst. Evol. Microbiol.">
        <title>The Global Catalogue of Microorganisms (GCM) 10K type strain sequencing project: providing services to taxonomists for standard genome sequencing and annotation.</title>
        <authorList>
            <consortium name="The Broad Institute Genomics Platform"/>
            <consortium name="The Broad Institute Genome Sequencing Center for Infectious Disease"/>
            <person name="Wu L."/>
            <person name="Ma J."/>
        </authorList>
    </citation>
    <scope>NUCLEOTIDE SEQUENCE [LARGE SCALE GENOMIC DNA]</scope>
    <source>
        <strain evidence="2">KCTC 52640</strain>
    </source>
</reference>
<name>A0ABV7ELM4_9GAMM</name>
<proteinExistence type="predicted"/>
<organism evidence="1 2">
    <name type="scientific">Salinisphaera aquimarina</name>
    <dbReference type="NCBI Taxonomy" id="2094031"/>
    <lineage>
        <taxon>Bacteria</taxon>
        <taxon>Pseudomonadati</taxon>
        <taxon>Pseudomonadota</taxon>
        <taxon>Gammaproteobacteria</taxon>
        <taxon>Salinisphaerales</taxon>
        <taxon>Salinisphaeraceae</taxon>
        <taxon>Salinisphaera</taxon>
    </lineage>
</organism>
<evidence type="ECO:0000313" key="1">
    <source>
        <dbReference type="EMBL" id="MFC3102816.1"/>
    </source>
</evidence>
<dbReference type="EMBL" id="JBHRSS010000001">
    <property type="protein sequence ID" value="MFC3102816.1"/>
    <property type="molecule type" value="Genomic_DNA"/>
</dbReference>
<gene>
    <name evidence="1" type="ORF">ACFOSU_02800</name>
</gene>
<dbReference type="InterPro" id="IPR019639">
    <property type="entry name" value="DUF2505"/>
</dbReference>